<protein>
    <submittedName>
        <fullName evidence="2">DAO-domain-containing protein</fullName>
    </submittedName>
</protein>
<dbReference type="AlphaFoldDB" id="A0A2I2GR28"/>
<dbReference type="RefSeq" id="XP_024710596.1">
    <property type="nucleotide sequence ID" value="XM_024848348.1"/>
</dbReference>
<evidence type="ECO:0000259" key="1">
    <source>
        <dbReference type="Pfam" id="PF01266"/>
    </source>
</evidence>
<dbReference type="GO" id="GO:0005737">
    <property type="term" value="C:cytoplasm"/>
    <property type="evidence" value="ECO:0007669"/>
    <property type="project" value="TreeGrafter"/>
</dbReference>
<dbReference type="PANTHER" id="PTHR13847:SF260">
    <property type="entry name" value="FAD DEPENDENT OXIDOREDUCTASE DOMAIN-CONTAINING PROTEIN"/>
    <property type="match status" value="1"/>
</dbReference>
<name>A0A2I2GR28_9EURO</name>
<organism evidence="2 3">
    <name type="scientific">Aspergillus steynii IBT 23096</name>
    <dbReference type="NCBI Taxonomy" id="1392250"/>
    <lineage>
        <taxon>Eukaryota</taxon>
        <taxon>Fungi</taxon>
        <taxon>Dikarya</taxon>
        <taxon>Ascomycota</taxon>
        <taxon>Pezizomycotina</taxon>
        <taxon>Eurotiomycetes</taxon>
        <taxon>Eurotiomycetidae</taxon>
        <taxon>Eurotiales</taxon>
        <taxon>Aspergillaceae</taxon>
        <taxon>Aspergillus</taxon>
        <taxon>Aspergillus subgen. Circumdati</taxon>
    </lineage>
</organism>
<feature type="domain" description="FAD dependent oxidoreductase" evidence="1">
    <location>
        <begin position="47"/>
        <end position="287"/>
    </location>
</feature>
<dbReference type="EMBL" id="MSFO01000001">
    <property type="protein sequence ID" value="PLB55294.1"/>
    <property type="molecule type" value="Genomic_DNA"/>
</dbReference>
<gene>
    <name evidence="2" type="ORF">P170DRAFT_432827</name>
</gene>
<dbReference type="OrthoDB" id="429143at2759"/>
<dbReference type="Pfam" id="PF01266">
    <property type="entry name" value="DAO"/>
    <property type="match status" value="1"/>
</dbReference>
<comment type="caution">
    <text evidence="2">The sequence shown here is derived from an EMBL/GenBank/DDBJ whole genome shotgun (WGS) entry which is preliminary data.</text>
</comment>
<dbReference type="InterPro" id="IPR036188">
    <property type="entry name" value="FAD/NAD-bd_sf"/>
</dbReference>
<dbReference type="Gene3D" id="3.30.9.10">
    <property type="entry name" value="D-Amino Acid Oxidase, subunit A, domain 2"/>
    <property type="match status" value="1"/>
</dbReference>
<keyword evidence="3" id="KW-1185">Reference proteome</keyword>
<accession>A0A2I2GR28</accession>
<dbReference type="Gene3D" id="3.50.50.60">
    <property type="entry name" value="FAD/NAD(P)-binding domain"/>
    <property type="match status" value="1"/>
</dbReference>
<dbReference type="GeneID" id="36556047"/>
<dbReference type="Proteomes" id="UP000234275">
    <property type="component" value="Unassembled WGS sequence"/>
</dbReference>
<dbReference type="VEuPathDB" id="FungiDB:P170DRAFT_432827"/>
<evidence type="ECO:0000313" key="3">
    <source>
        <dbReference type="Proteomes" id="UP000234275"/>
    </source>
</evidence>
<dbReference type="STRING" id="1392250.A0A2I2GR28"/>
<sequence>MSTSPEGIYEPGIVDPGLPVPNPTQPFWLSEPSKISTLQSPWSEHADIVIIGSGITAASLTRTLYAHRPDLKIVIVEARDLCSGATGRNGGHVKVISPGVWFERERNYGRQEALRVMQFEHSHLDAIAACVKENDIQCDFRLLEGLDCYHDEATLGRAKRALDEMRKSVPELAARYTLYTSRKLLDERHCSDKCIGAIGMPAASVWPYKLVTALFERFVDENGLSVQTNTSVTSIEDEDDSNVATVRTTRGDIRARHVVHATNGWMSHLVHELQPFVSPVRANVQRQVPQGATLRVNSSFWLLYASTALSGFATRRKTMTT</sequence>
<reference evidence="2 3" key="1">
    <citation type="submission" date="2016-12" db="EMBL/GenBank/DDBJ databases">
        <title>The genomes of Aspergillus section Nigri reveals drivers in fungal speciation.</title>
        <authorList>
            <consortium name="DOE Joint Genome Institute"/>
            <person name="Vesth T.C."/>
            <person name="Nybo J."/>
            <person name="Theobald S."/>
            <person name="Brandl J."/>
            <person name="Frisvad J.C."/>
            <person name="Nielsen K.F."/>
            <person name="Lyhne E.K."/>
            <person name="Kogle M.E."/>
            <person name="Kuo A."/>
            <person name="Riley R."/>
            <person name="Clum A."/>
            <person name="Nolan M."/>
            <person name="Lipzen A."/>
            <person name="Salamov A."/>
            <person name="Henrissat B."/>
            <person name="Wiebenga A."/>
            <person name="De Vries R.P."/>
            <person name="Grigoriev I.V."/>
            <person name="Mortensen U.H."/>
            <person name="Andersen M.R."/>
            <person name="Baker S.E."/>
        </authorList>
    </citation>
    <scope>NUCLEOTIDE SEQUENCE [LARGE SCALE GENOMIC DNA]</scope>
    <source>
        <strain evidence="2 3">IBT 23096</strain>
    </source>
</reference>
<dbReference type="SUPFAM" id="SSF51905">
    <property type="entry name" value="FAD/NAD(P)-binding domain"/>
    <property type="match status" value="1"/>
</dbReference>
<evidence type="ECO:0000313" key="2">
    <source>
        <dbReference type="EMBL" id="PLB55294.1"/>
    </source>
</evidence>
<dbReference type="InterPro" id="IPR006076">
    <property type="entry name" value="FAD-dep_OxRdtase"/>
</dbReference>
<dbReference type="PANTHER" id="PTHR13847">
    <property type="entry name" value="SARCOSINE DEHYDROGENASE-RELATED"/>
    <property type="match status" value="1"/>
</dbReference>
<proteinExistence type="predicted"/>